<reference evidence="1 2" key="1">
    <citation type="submission" date="2017-08" db="EMBL/GenBank/DDBJ databases">
        <title>Infants hospitalized years apart are colonized by the same room-sourced microbial strains.</title>
        <authorList>
            <person name="Brooks B."/>
            <person name="Olm M.R."/>
            <person name="Firek B.A."/>
            <person name="Baker R."/>
            <person name="Thomas B.C."/>
            <person name="Morowitz M.J."/>
            <person name="Banfield J.F."/>
        </authorList>
    </citation>
    <scope>NUCLEOTIDE SEQUENCE [LARGE SCALE GENOMIC DNA]</scope>
    <source>
        <strain evidence="1">S2_018_000_R2_101</strain>
    </source>
</reference>
<dbReference type="Proteomes" id="UP000249066">
    <property type="component" value="Unassembled WGS sequence"/>
</dbReference>
<protein>
    <submittedName>
        <fullName evidence="1">Uncharacterized protein</fullName>
    </submittedName>
</protein>
<sequence length="133" mass="13936">MGDADQSRKRPALTDRRTLLRAGMFGASAIVTIRPALAQTAASVTHCQISVPDAARAGGHIAPDGQVVSADTPGAFAPAVRPFTGEEVKSALSGGTLPGVDYERSRAYANYIRRLQQGTSGFTCYASLQMPRG</sequence>
<name>A0A2W5AGN5_9SPHN</name>
<comment type="caution">
    <text evidence="1">The sequence shown here is derived from an EMBL/GenBank/DDBJ whole genome shotgun (WGS) entry which is preliminary data.</text>
</comment>
<proteinExistence type="predicted"/>
<gene>
    <name evidence="1" type="ORF">DI623_03230</name>
</gene>
<dbReference type="EMBL" id="QFNN01000009">
    <property type="protein sequence ID" value="PZO91429.1"/>
    <property type="molecule type" value="Genomic_DNA"/>
</dbReference>
<evidence type="ECO:0000313" key="2">
    <source>
        <dbReference type="Proteomes" id="UP000249066"/>
    </source>
</evidence>
<evidence type="ECO:0000313" key="1">
    <source>
        <dbReference type="EMBL" id="PZO91429.1"/>
    </source>
</evidence>
<accession>A0A2W5AGN5</accession>
<organism evidence="1 2">
    <name type="scientific">Sphingomonas sanxanigenens</name>
    <dbReference type="NCBI Taxonomy" id="397260"/>
    <lineage>
        <taxon>Bacteria</taxon>
        <taxon>Pseudomonadati</taxon>
        <taxon>Pseudomonadota</taxon>
        <taxon>Alphaproteobacteria</taxon>
        <taxon>Sphingomonadales</taxon>
        <taxon>Sphingomonadaceae</taxon>
        <taxon>Sphingomonas</taxon>
    </lineage>
</organism>
<dbReference type="AlphaFoldDB" id="A0A2W5AGN5"/>